<keyword evidence="1" id="KW-1133">Transmembrane helix</keyword>
<dbReference type="RefSeq" id="WP_180237184.1">
    <property type="nucleotide sequence ID" value="NZ_BMGJ01000008.1"/>
</dbReference>
<keyword evidence="1" id="KW-0472">Membrane</keyword>
<feature type="transmembrane region" description="Helical" evidence="1">
    <location>
        <begin position="36"/>
        <end position="54"/>
    </location>
</feature>
<keyword evidence="3" id="KW-1185">Reference proteome</keyword>
<sequence length="57" mass="6654">MLRLLFLIPAVLCLLWYLYLRNQGYSLAQGKQGFIYILLFSAVIGAFYALMLWLTHL</sequence>
<proteinExistence type="predicted"/>
<evidence type="ECO:0000313" key="3">
    <source>
        <dbReference type="Proteomes" id="UP000614272"/>
    </source>
</evidence>
<evidence type="ECO:0000313" key="2">
    <source>
        <dbReference type="EMBL" id="GGD66510.1"/>
    </source>
</evidence>
<protein>
    <recommendedName>
        <fullName evidence="4">Succinyl-diaminopimelate desuccinylase</fullName>
    </recommendedName>
</protein>
<keyword evidence="1" id="KW-0812">Transmembrane</keyword>
<evidence type="ECO:0000256" key="1">
    <source>
        <dbReference type="SAM" id="Phobius"/>
    </source>
</evidence>
<organism evidence="2 3">
    <name type="scientific">Lacimicrobium alkaliphilum</name>
    <dbReference type="NCBI Taxonomy" id="1526571"/>
    <lineage>
        <taxon>Bacteria</taxon>
        <taxon>Pseudomonadati</taxon>
        <taxon>Pseudomonadota</taxon>
        <taxon>Gammaproteobacteria</taxon>
        <taxon>Alteromonadales</taxon>
        <taxon>Alteromonadaceae</taxon>
        <taxon>Lacimicrobium</taxon>
    </lineage>
</organism>
<comment type="caution">
    <text evidence="2">The sequence shown here is derived from an EMBL/GenBank/DDBJ whole genome shotgun (WGS) entry which is preliminary data.</text>
</comment>
<dbReference type="Proteomes" id="UP000614272">
    <property type="component" value="Unassembled WGS sequence"/>
</dbReference>
<evidence type="ECO:0008006" key="4">
    <source>
        <dbReference type="Google" id="ProtNLM"/>
    </source>
</evidence>
<accession>A0ABQ1RDC4</accession>
<dbReference type="EMBL" id="BMGJ01000008">
    <property type="protein sequence ID" value="GGD66510.1"/>
    <property type="molecule type" value="Genomic_DNA"/>
</dbReference>
<gene>
    <name evidence="2" type="ORF">GCM10011357_22220</name>
</gene>
<name>A0ABQ1RDC4_9ALTE</name>
<reference evidence="3" key="1">
    <citation type="journal article" date="2019" name="Int. J. Syst. Evol. Microbiol.">
        <title>The Global Catalogue of Microorganisms (GCM) 10K type strain sequencing project: providing services to taxonomists for standard genome sequencing and annotation.</title>
        <authorList>
            <consortium name="The Broad Institute Genomics Platform"/>
            <consortium name="The Broad Institute Genome Sequencing Center for Infectious Disease"/>
            <person name="Wu L."/>
            <person name="Ma J."/>
        </authorList>
    </citation>
    <scope>NUCLEOTIDE SEQUENCE [LARGE SCALE GENOMIC DNA]</scope>
    <source>
        <strain evidence="3">CGMCC 1.12923</strain>
    </source>
</reference>